<dbReference type="AlphaFoldDB" id="A0A1R3RUA9"/>
<dbReference type="GO" id="GO:0016740">
    <property type="term" value="F:transferase activity"/>
    <property type="evidence" value="ECO:0007669"/>
    <property type="project" value="UniProtKB-KW"/>
</dbReference>
<dbReference type="OrthoDB" id="262547at2759"/>
<dbReference type="EMBL" id="KV907496">
    <property type="protein sequence ID" value="OOF98074.1"/>
    <property type="molecule type" value="Genomic_DNA"/>
</dbReference>
<evidence type="ECO:0000313" key="2">
    <source>
        <dbReference type="Proteomes" id="UP000188318"/>
    </source>
</evidence>
<gene>
    <name evidence="1" type="ORF">ASPCADRAFT_205336</name>
</gene>
<dbReference type="Pfam" id="PF11735">
    <property type="entry name" value="CAP59_mtransfer"/>
    <property type="match status" value="1"/>
</dbReference>
<dbReference type="OMA" id="NVAYEYK"/>
<organism evidence="1 2">
    <name type="scientific">Aspergillus carbonarius (strain ITEM 5010)</name>
    <dbReference type="NCBI Taxonomy" id="602072"/>
    <lineage>
        <taxon>Eukaryota</taxon>
        <taxon>Fungi</taxon>
        <taxon>Dikarya</taxon>
        <taxon>Ascomycota</taxon>
        <taxon>Pezizomycotina</taxon>
        <taxon>Eurotiomycetes</taxon>
        <taxon>Eurotiomycetidae</taxon>
        <taxon>Eurotiales</taxon>
        <taxon>Aspergillaceae</taxon>
        <taxon>Aspergillus</taxon>
        <taxon>Aspergillus subgen. Circumdati</taxon>
    </lineage>
</organism>
<keyword evidence="1" id="KW-0808">Transferase</keyword>
<evidence type="ECO:0000313" key="1">
    <source>
        <dbReference type="EMBL" id="OOF98074.1"/>
    </source>
</evidence>
<keyword evidence="2" id="KW-1185">Reference proteome</keyword>
<protein>
    <submittedName>
        <fullName evidence="1">Glycosyltransferase family 69 protein</fullName>
    </submittedName>
</protein>
<accession>A0A1R3RUA9</accession>
<dbReference type="Proteomes" id="UP000188318">
    <property type="component" value="Unassembled WGS sequence"/>
</dbReference>
<sequence>MYPNSLPMNFNVRQVQGHLFRLTVSTACLCLSVFLYVSVDWSAPQLSASLDLSNPGYDPDAIVPAISTCNGFNPAPVAEALDETLTAKLPINGSAVDDFVCSIMTHNMSLTAKLDCPTEISPRYADLPIKPSSRAISNPKVKYFFALDLYQATHILLPLMGTIIETMRFLGPEYCALSIVEGRSTDGTYDVLDRLKSELAAMGVRYYLSTNDLNPKAVWEDRIKHLSTLRNQALSPLTSAGVGKFSPYAADTTILFINDIVLCVEDLLELLYQHQLQHAKMTCAFDWNAGGGSFYDSWVSRSMSGNLFFEITHDAKYWLTQDMFFDDTPSQERYARHLPLQVYACWGGMVILDAAPFVQRKLEFRNHRDGECHMGEPTLLAKDMWGQGLGKILAVPAVNVAYEYKATREAKKGRGYVHDRITSGNYKPDMELIEWNDEPPAKIKCMPLFNKQSWVEST</sequence>
<dbReference type="PANTHER" id="PTHR34144:SF5">
    <property type="entry name" value="ALPHA-1,3-MANNOSYLTRANSFERASE CMT1"/>
    <property type="match status" value="1"/>
</dbReference>
<name>A0A1R3RUA9_ASPC5</name>
<dbReference type="InterPro" id="IPR021047">
    <property type="entry name" value="Mannosyltransferase_CMT1"/>
</dbReference>
<reference evidence="2" key="1">
    <citation type="journal article" date="2017" name="Genome Biol.">
        <title>Comparative genomics reveals high biological diversity and specific adaptations in the industrially and medically important fungal genus Aspergillus.</title>
        <authorList>
            <person name="de Vries R.P."/>
            <person name="Riley R."/>
            <person name="Wiebenga A."/>
            <person name="Aguilar-Osorio G."/>
            <person name="Amillis S."/>
            <person name="Uchima C.A."/>
            <person name="Anderluh G."/>
            <person name="Asadollahi M."/>
            <person name="Askin M."/>
            <person name="Barry K."/>
            <person name="Battaglia E."/>
            <person name="Bayram O."/>
            <person name="Benocci T."/>
            <person name="Braus-Stromeyer S.A."/>
            <person name="Caldana C."/>
            <person name="Canovas D."/>
            <person name="Cerqueira G.C."/>
            <person name="Chen F."/>
            <person name="Chen W."/>
            <person name="Choi C."/>
            <person name="Clum A."/>
            <person name="Dos Santos R.A."/>
            <person name="Damasio A.R."/>
            <person name="Diallinas G."/>
            <person name="Emri T."/>
            <person name="Fekete E."/>
            <person name="Flipphi M."/>
            <person name="Freyberg S."/>
            <person name="Gallo A."/>
            <person name="Gournas C."/>
            <person name="Habgood R."/>
            <person name="Hainaut M."/>
            <person name="Harispe M.L."/>
            <person name="Henrissat B."/>
            <person name="Hilden K.S."/>
            <person name="Hope R."/>
            <person name="Hossain A."/>
            <person name="Karabika E."/>
            <person name="Karaffa L."/>
            <person name="Karanyi Z."/>
            <person name="Krasevec N."/>
            <person name="Kuo A."/>
            <person name="Kusch H."/>
            <person name="LaButti K."/>
            <person name="Lagendijk E.L."/>
            <person name="Lapidus A."/>
            <person name="Levasseur A."/>
            <person name="Lindquist E."/>
            <person name="Lipzen A."/>
            <person name="Logrieco A.F."/>
            <person name="MacCabe A."/>
            <person name="Maekelae M.R."/>
            <person name="Malavazi I."/>
            <person name="Melin P."/>
            <person name="Meyer V."/>
            <person name="Mielnichuk N."/>
            <person name="Miskei M."/>
            <person name="Molnar A.P."/>
            <person name="Mule G."/>
            <person name="Ngan C.Y."/>
            <person name="Orejas M."/>
            <person name="Orosz E."/>
            <person name="Ouedraogo J.P."/>
            <person name="Overkamp K.M."/>
            <person name="Park H.-S."/>
            <person name="Perrone G."/>
            <person name="Piumi F."/>
            <person name="Punt P.J."/>
            <person name="Ram A.F."/>
            <person name="Ramon A."/>
            <person name="Rauscher S."/>
            <person name="Record E."/>
            <person name="Riano-Pachon D.M."/>
            <person name="Robert V."/>
            <person name="Roehrig J."/>
            <person name="Ruller R."/>
            <person name="Salamov A."/>
            <person name="Salih N.S."/>
            <person name="Samson R.A."/>
            <person name="Sandor E."/>
            <person name="Sanguinetti M."/>
            <person name="Schuetze T."/>
            <person name="Sepcic K."/>
            <person name="Shelest E."/>
            <person name="Sherlock G."/>
            <person name="Sophianopoulou V."/>
            <person name="Squina F.M."/>
            <person name="Sun H."/>
            <person name="Susca A."/>
            <person name="Todd R.B."/>
            <person name="Tsang A."/>
            <person name="Unkles S.E."/>
            <person name="van de Wiele N."/>
            <person name="van Rossen-Uffink D."/>
            <person name="Oliveira J.V."/>
            <person name="Vesth T.C."/>
            <person name="Visser J."/>
            <person name="Yu J.-H."/>
            <person name="Zhou M."/>
            <person name="Andersen M.R."/>
            <person name="Archer D.B."/>
            <person name="Baker S.E."/>
            <person name="Benoit I."/>
            <person name="Brakhage A.A."/>
            <person name="Braus G.H."/>
            <person name="Fischer R."/>
            <person name="Frisvad J.C."/>
            <person name="Goldman G.H."/>
            <person name="Houbraken J."/>
            <person name="Oakley B."/>
            <person name="Pocsi I."/>
            <person name="Scazzocchio C."/>
            <person name="Seiboth B."/>
            <person name="vanKuyk P.A."/>
            <person name="Wortman J."/>
            <person name="Dyer P.S."/>
            <person name="Grigoriev I.V."/>
        </authorList>
    </citation>
    <scope>NUCLEOTIDE SEQUENCE [LARGE SCALE GENOMIC DNA]</scope>
    <source>
        <strain evidence="2">ITEM 5010</strain>
    </source>
</reference>
<dbReference type="PANTHER" id="PTHR34144">
    <property type="entry name" value="CHROMOSOME 8, WHOLE GENOME SHOTGUN SEQUENCE"/>
    <property type="match status" value="1"/>
</dbReference>
<proteinExistence type="predicted"/>
<dbReference type="VEuPathDB" id="FungiDB:ASPCADRAFT_205336"/>